<evidence type="ECO:0000313" key="1">
    <source>
        <dbReference type="EMBL" id="TYJ24180.1"/>
    </source>
</evidence>
<gene>
    <name evidence="1" type="ORF">E1A91_A08G243300v1</name>
</gene>
<dbReference type="EMBL" id="CM017643">
    <property type="protein sequence ID" value="TYJ24180.1"/>
    <property type="molecule type" value="Genomic_DNA"/>
</dbReference>
<name>A0A5D2YEC1_GOSMU</name>
<keyword evidence="2" id="KW-1185">Reference proteome</keyword>
<organism evidence="1 2">
    <name type="scientific">Gossypium mustelinum</name>
    <name type="common">Cotton</name>
    <name type="synonym">Gossypium caicoense</name>
    <dbReference type="NCBI Taxonomy" id="34275"/>
    <lineage>
        <taxon>Eukaryota</taxon>
        <taxon>Viridiplantae</taxon>
        <taxon>Streptophyta</taxon>
        <taxon>Embryophyta</taxon>
        <taxon>Tracheophyta</taxon>
        <taxon>Spermatophyta</taxon>
        <taxon>Magnoliopsida</taxon>
        <taxon>eudicotyledons</taxon>
        <taxon>Gunneridae</taxon>
        <taxon>Pentapetalae</taxon>
        <taxon>rosids</taxon>
        <taxon>malvids</taxon>
        <taxon>Malvales</taxon>
        <taxon>Malvaceae</taxon>
        <taxon>Malvoideae</taxon>
        <taxon>Gossypium</taxon>
    </lineage>
</organism>
<accession>A0A5D2YEC1</accession>
<reference evidence="1 2" key="1">
    <citation type="submission" date="2019-07" db="EMBL/GenBank/DDBJ databases">
        <title>WGS assembly of Gossypium mustelinum.</title>
        <authorList>
            <person name="Chen Z.J."/>
            <person name="Sreedasyam A."/>
            <person name="Ando A."/>
            <person name="Song Q."/>
            <person name="De L."/>
            <person name="Hulse-Kemp A."/>
            <person name="Ding M."/>
            <person name="Ye W."/>
            <person name="Kirkbride R."/>
            <person name="Jenkins J."/>
            <person name="Plott C."/>
            <person name="Lovell J."/>
            <person name="Lin Y.-M."/>
            <person name="Vaughn R."/>
            <person name="Liu B."/>
            <person name="Li W."/>
            <person name="Simpson S."/>
            <person name="Scheffler B."/>
            <person name="Saski C."/>
            <person name="Grover C."/>
            <person name="Hu G."/>
            <person name="Conover J."/>
            <person name="Carlson J."/>
            <person name="Shu S."/>
            <person name="Boston L."/>
            <person name="Williams M."/>
            <person name="Peterson D."/>
            <person name="Mcgee K."/>
            <person name="Jones D."/>
            <person name="Wendel J."/>
            <person name="Stelly D."/>
            <person name="Grimwood J."/>
            <person name="Schmutz J."/>
        </authorList>
    </citation>
    <scope>NUCLEOTIDE SEQUENCE [LARGE SCALE GENOMIC DNA]</scope>
    <source>
        <strain evidence="1">1408120.09</strain>
    </source>
</reference>
<dbReference type="AlphaFoldDB" id="A0A5D2YEC1"/>
<proteinExistence type="predicted"/>
<sequence length="105" mass="12384">MLLLLLRNQLLQKWLRKLGKSRPLQNPRLKNQLLFDPRLDPLGFLKLPRFLLPWDSSLELNRLPVLKLLSRSGSISNPKTSRIPITGRRSFAMRSLRPFLMEKKR</sequence>
<protein>
    <submittedName>
        <fullName evidence="1">Uncharacterized protein</fullName>
    </submittedName>
</protein>
<evidence type="ECO:0000313" key="2">
    <source>
        <dbReference type="Proteomes" id="UP000323597"/>
    </source>
</evidence>
<dbReference type="Proteomes" id="UP000323597">
    <property type="component" value="Chromosome A08"/>
</dbReference>